<reference evidence="2" key="1">
    <citation type="submission" date="2016-10" db="EMBL/GenBank/DDBJ databases">
        <authorList>
            <person name="de Groot N.N."/>
        </authorList>
    </citation>
    <scope>NUCLEOTIDE SEQUENCE</scope>
    <source>
        <strain evidence="2">DSM 24743</strain>
    </source>
</reference>
<sequence>MWALITGGLMFGMTVIFSLGKASSRREEATRSHREELLARSNSTETEPPTTVKVDTESNEQRQSHKENSARHPSEQV</sequence>
<evidence type="ECO:0000313" key="3">
    <source>
        <dbReference type="Proteomes" id="UP000092687"/>
    </source>
</evidence>
<dbReference type="RefSeq" id="WP_065528185.1">
    <property type="nucleotide sequence ID" value="NZ_CP016537.2"/>
</dbReference>
<dbReference type="STRING" id="1215089.BBI08_08630"/>
<dbReference type="AlphaFoldDB" id="A0A1C7DR96"/>
<dbReference type="OrthoDB" id="2428512at2"/>
<accession>A0A1C7DR96</accession>
<dbReference type="Proteomes" id="UP000092687">
    <property type="component" value="Chromosome"/>
</dbReference>
<name>A0A1C7DR96_9BACL</name>
<feature type="compositionally biased region" description="Basic and acidic residues" evidence="1">
    <location>
        <begin position="54"/>
        <end position="77"/>
    </location>
</feature>
<organism evidence="2 3">
    <name type="scientific">Planococcus halocryophilus</name>
    <dbReference type="NCBI Taxonomy" id="1215089"/>
    <lineage>
        <taxon>Bacteria</taxon>
        <taxon>Bacillati</taxon>
        <taxon>Bacillota</taxon>
        <taxon>Bacilli</taxon>
        <taxon>Bacillales</taxon>
        <taxon>Caryophanaceae</taxon>
        <taxon>Planococcus</taxon>
    </lineage>
</organism>
<feature type="compositionally biased region" description="Basic and acidic residues" evidence="1">
    <location>
        <begin position="24"/>
        <end position="38"/>
    </location>
</feature>
<evidence type="ECO:0000256" key="1">
    <source>
        <dbReference type="SAM" id="MobiDB-lite"/>
    </source>
</evidence>
<gene>
    <name evidence="2" type="ORF">BBI08_08630</name>
</gene>
<keyword evidence="3" id="KW-1185">Reference proteome</keyword>
<feature type="region of interest" description="Disordered" evidence="1">
    <location>
        <begin position="21"/>
        <end position="77"/>
    </location>
</feature>
<protein>
    <submittedName>
        <fullName evidence="2">Uncharacterized protein</fullName>
    </submittedName>
</protein>
<dbReference type="KEGG" id="phc:BBI08_08630"/>
<dbReference type="EMBL" id="CP016537">
    <property type="protein sequence ID" value="ANU13912.1"/>
    <property type="molecule type" value="Genomic_DNA"/>
</dbReference>
<proteinExistence type="predicted"/>
<evidence type="ECO:0000313" key="2">
    <source>
        <dbReference type="EMBL" id="ANU13912.1"/>
    </source>
</evidence>
<feature type="compositionally biased region" description="Polar residues" evidence="1">
    <location>
        <begin position="40"/>
        <end position="49"/>
    </location>
</feature>